<evidence type="ECO:0000313" key="2">
    <source>
        <dbReference type="EMBL" id="KAF2402459.1"/>
    </source>
</evidence>
<evidence type="ECO:0000256" key="1">
    <source>
        <dbReference type="SAM" id="MobiDB-lite"/>
    </source>
</evidence>
<dbReference type="EMBL" id="ML996691">
    <property type="protein sequence ID" value="KAF2402459.1"/>
    <property type="molecule type" value="Genomic_DNA"/>
</dbReference>
<reference evidence="2" key="1">
    <citation type="journal article" date="2020" name="Stud. Mycol.">
        <title>101 Dothideomycetes genomes: a test case for predicting lifestyles and emergence of pathogens.</title>
        <authorList>
            <person name="Haridas S."/>
            <person name="Albert R."/>
            <person name="Binder M."/>
            <person name="Bloem J."/>
            <person name="Labutti K."/>
            <person name="Salamov A."/>
            <person name="Andreopoulos B."/>
            <person name="Baker S."/>
            <person name="Barry K."/>
            <person name="Bills G."/>
            <person name="Bluhm B."/>
            <person name="Cannon C."/>
            <person name="Castanera R."/>
            <person name="Culley D."/>
            <person name="Daum C."/>
            <person name="Ezra D."/>
            <person name="Gonzalez J."/>
            <person name="Henrissat B."/>
            <person name="Kuo A."/>
            <person name="Liang C."/>
            <person name="Lipzen A."/>
            <person name="Lutzoni F."/>
            <person name="Magnuson J."/>
            <person name="Mondo S."/>
            <person name="Nolan M."/>
            <person name="Ohm R."/>
            <person name="Pangilinan J."/>
            <person name="Park H.-J."/>
            <person name="Ramirez L."/>
            <person name="Alfaro M."/>
            <person name="Sun H."/>
            <person name="Tritt A."/>
            <person name="Yoshinaga Y."/>
            <person name="Zwiers L.-H."/>
            <person name="Turgeon B."/>
            <person name="Goodwin S."/>
            <person name="Spatafora J."/>
            <person name="Crous P."/>
            <person name="Grigoriev I."/>
        </authorList>
    </citation>
    <scope>NUCLEOTIDE SEQUENCE</scope>
    <source>
        <strain evidence="2">CBS 262.69</strain>
    </source>
</reference>
<sequence>MLPLNTYAAHTQTKPFSQRSPLDPKRPPEVAVHPARRPTTAPVIHPPCAFFTIVDLHVQKPCGRHTRTD</sequence>
<dbReference type="AlphaFoldDB" id="A0A6G1I310"/>
<keyword evidence="3" id="KW-1185">Reference proteome</keyword>
<gene>
    <name evidence="2" type="ORF">EJ06DRAFT_528565</name>
</gene>
<proteinExistence type="predicted"/>
<protein>
    <submittedName>
        <fullName evidence="2">Uncharacterized protein</fullName>
    </submittedName>
</protein>
<evidence type="ECO:0000313" key="3">
    <source>
        <dbReference type="Proteomes" id="UP000799640"/>
    </source>
</evidence>
<dbReference type="Proteomes" id="UP000799640">
    <property type="component" value="Unassembled WGS sequence"/>
</dbReference>
<accession>A0A6G1I310</accession>
<name>A0A6G1I310_9PEZI</name>
<feature type="region of interest" description="Disordered" evidence="1">
    <location>
        <begin position="1"/>
        <end position="43"/>
    </location>
</feature>
<feature type="compositionally biased region" description="Polar residues" evidence="1">
    <location>
        <begin position="8"/>
        <end position="20"/>
    </location>
</feature>
<organism evidence="2 3">
    <name type="scientific">Trichodelitschia bisporula</name>
    <dbReference type="NCBI Taxonomy" id="703511"/>
    <lineage>
        <taxon>Eukaryota</taxon>
        <taxon>Fungi</taxon>
        <taxon>Dikarya</taxon>
        <taxon>Ascomycota</taxon>
        <taxon>Pezizomycotina</taxon>
        <taxon>Dothideomycetes</taxon>
        <taxon>Dothideomycetes incertae sedis</taxon>
        <taxon>Phaeotrichales</taxon>
        <taxon>Phaeotrichaceae</taxon>
        <taxon>Trichodelitschia</taxon>
    </lineage>
</organism>